<comment type="caution">
    <text evidence="3">The sequence shown here is derived from an EMBL/GenBank/DDBJ whole genome shotgun (WGS) entry which is preliminary data.</text>
</comment>
<proteinExistence type="predicted"/>
<sequence>MKSKYNVNKIITTIVIIALAVTIGYVVVKMKSNNKASINTNNEKKTVENTKDTDSNNVNKVDKKKEKDNESKTSVTENNSDLKGFIKERTGDKIIILKTIQKDGITKDIPNAENDPNAKEVIKLNKDTKVILRNIIGGGESHIDKTGSLDDVKRDTFVRVSSEKQEDSIIAKTIIIFTFNK</sequence>
<dbReference type="RefSeq" id="WP_169298001.1">
    <property type="nucleotide sequence ID" value="NZ_JABBNI010000021.1"/>
</dbReference>
<reference evidence="3 4" key="1">
    <citation type="submission" date="2020-04" db="EMBL/GenBank/DDBJ databases">
        <authorList>
            <person name="Doyle D.A."/>
        </authorList>
    </citation>
    <scope>NUCLEOTIDE SEQUENCE [LARGE SCALE GENOMIC DNA]</scope>
    <source>
        <strain evidence="3 4">P21</strain>
    </source>
</reference>
<keyword evidence="4" id="KW-1185">Reference proteome</keyword>
<evidence type="ECO:0000313" key="3">
    <source>
        <dbReference type="EMBL" id="NMM63401.1"/>
    </source>
</evidence>
<dbReference type="Proteomes" id="UP000537131">
    <property type="component" value="Unassembled WGS sequence"/>
</dbReference>
<feature type="region of interest" description="Disordered" evidence="1">
    <location>
        <begin position="41"/>
        <end position="78"/>
    </location>
</feature>
<organism evidence="3 4">
    <name type="scientific">Clostridium muellerianum</name>
    <dbReference type="NCBI Taxonomy" id="2716538"/>
    <lineage>
        <taxon>Bacteria</taxon>
        <taxon>Bacillati</taxon>
        <taxon>Bacillota</taxon>
        <taxon>Clostridia</taxon>
        <taxon>Eubacteriales</taxon>
        <taxon>Clostridiaceae</taxon>
        <taxon>Clostridium</taxon>
    </lineage>
</organism>
<evidence type="ECO:0000313" key="4">
    <source>
        <dbReference type="Proteomes" id="UP000537131"/>
    </source>
</evidence>
<feature type="compositionally biased region" description="Basic and acidic residues" evidence="1">
    <location>
        <begin position="42"/>
        <end position="71"/>
    </location>
</feature>
<gene>
    <name evidence="3" type="ORF">HBE96_12065</name>
</gene>
<evidence type="ECO:0000256" key="1">
    <source>
        <dbReference type="SAM" id="MobiDB-lite"/>
    </source>
</evidence>
<keyword evidence="2" id="KW-0812">Transmembrane</keyword>
<reference evidence="3 4" key="2">
    <citation type="submission" date="2020-06" db="EMBL/GenBank/DDBJ databases">
        <title>Complete Genome Sequence of Clostridium muelleri sp. nov. P21T, an Acid-Alcohol Producing Acetogen Isolated from Old Hay.</title>
        <authorList>
            <person name="Duncan K.E."/>
            <person name="Tanner R.S."/>
        </authorList>
    </citation>
    <scope>NUCLEOTIDE SEQUENCE [LARGE SCALE GENOMIC DNA]</scope>
    <source>
        <strain evidence="3 4">P21</strain>
    </source>
</reference>
<keyword evidence="2" id="KW-0472">Membrane</keyword>
<dbReference type="AlphaFoldDB" id="A0A7Y0EH66"/>
<name>A0A7Y0EH66_9CLOT</name>
<protein>
    <submittedName>
        <fullName evidence="3">Uncharacterized protein</fullName>
    </submittedName>
</protein>
<evidence type="ECO:0000256" key="2">
    <source>
        <dbReference type="SAM" id="Phobius"/>
    </source>
</evidence>
<keyword evidence="2" id="KW-1133">Transmembrane helix</keyword>
<accession>A0A7Y0EH66</accession>
<dbReference type="EMBL" id="JABBNI010000021">
    <property type="protein sequence ID" value="NMM63401.1"/>
    <property type="molecule type" value="Genomic_DNA"/>
</dbReference>
<feature type="transmembrane region" description="Helical" evidence="2">
    <location>
        <begin position="6"/>
        <end position="28"/>
    </location>
</feature>